<organism evidence="1 2">
    <name type="scientific">Neoarthrinium moseri</name>
    <dbReference type="NCBI Taxonomy" id="1658444"/>
    <lineage>
        <taxon>Eukaryota</taxon>
        <taxon>Fungi</taxon>
        <taxon>Dikarya</taxon>
        <taxon>Ascomycota</taxon>
        <taxon>Pezizomycotina</taxon>
        <taxon>Sordariomycetes</taxon>
        <taxon>Xylariomycetidae</taxon>
        <taxon>Amphisphaeriales</taxon>
        <taxon>Apiosporaceae</taxon>
        <taxon>Neoarthrinium</taxon>
    </lineage>
</organism>
<dbReference type="EMBL" id="JAFIMR010000013">
    <property type="protein sequence ID" value="KAI1871042.1"/>
    <property type="molecule type" value="Genomic_DNA"/>
</dbReference>
<dbReference type="AlphaFoldDB" id="A0A9P9WMY9"/>
<sequence>MTEAAVVWRQKQVNSLLFLLPAKFRHRIYEFCLSFANDDFSDSLRPTHVFIESDPPPTVPAPQSDIVDHLTWTGYRRSRGQPLG</sequence>
<name>A0A9P9WMY9_9PEZI</name>
<reference evidence="1" key="1">
    <citation type="submission" date="2021-03" db="EMBL/GenBank/DDBJ databases">
        <title>Revisited historic fungal species revealed as producer of novel bioactive compounds through whole genome sequencing and comparative genomics.</title>
        <authorList>
            <person name="Vignolle G.A."/>
            <person name="Hochenegger N."/>
            <person name="Mach R.L."/>
            <person name="Mach-Aigner A.R."/>
            <person name="Javad Rahimi M."/>
            <person name="Salim K.A."/>
            <person name="Chan C.M."/>
            <person name="Lim L.B.L."/>
            <person name="Cai F."/>
            <person name="Druzhinina I.S."/>
            <person name="U'Ren J.M."/>
            <person name="Derntl C."/>
        </authorList>
    </citation>
    <scope>NUCLEOTIDE SEQUENCE</scope>
    <source>
        <strain evidence="1">TUCIM 5799</strain>
    </source>
</reference>
<comment type="caution">
    <text evidence="1">The sequence shown here is derived from an EMBL/GenBank/DDBJ whole genome shotgun (WGS) entry which is preliminary data.</text>
</comment>
<gene>
    <name evidence="1" type="ORF">JX265_006082</name>
</gene>
<accession>A0A9P9WMY9</accession>
<dbReference type="Proteomes" id="UP000829685">
    <property type="component" value="Unassembled WGS sequence"/>
</dbReference>
<proteinExistence type="predicted"/>
<evidence type="ECO:0000313" key="2">
    <source>
        <dbReference type="Proteomes" id="UP000829685"/>
    </source>
</evidence>
<dbReference type="OrthoDB" id="62952at2759"/>
<keyword evidence="2" id="KW-1185">Reference proteome</keyword>
<protein>
    <submittedName>
        <fullName evidence="1">Uncharacterized protein</fullName>
    </submittedName>
</protein>
<evidence type="ECO:0000313" key="1">
    <source>
        <dbReference type="EMBL" id="KAI1871042.1"/>
    </source>
</evidence>